<gene>
    <name evidence="1" type="ordered locus">Daro_3771</name>
</gene>
<dbReference type="EMBL" id="CP000089">
    <property type="protein sequence ID" value="AAZ48500.1"/>
    <property type="molecule type" value="Genomic_DNA"/>
</dbReference>
<evidence type="ECO:0000313" key="1">
    <source>
        <dbReference type="EMBL" id="AAZ48500.1"/>
    </source>
</evidence>
<accession>Q479I1</accession>
<dbReference type="HOGENOM" id="CLU_2492666_0_0_4"/>
<dbReference type="AlphaFoldDB" id="Q479I1"/>
<organism evidence="1">
    <name type="scientific">Dechloromonas aromatica (strain RCB)</name>
    <dbReference type="NCBI Taxonomy" id="159087"/>
    <lineage>
        <taxon>Bacteria</taxon>
        <taxon>Pseudomonadati</taxon>
        <taxon>Pseudomonadota</taxon>
        <taxon>Betaproteobacteria</taxon>
        <taxon>Rhodocyclales</taxon>
        <taxon>Azonexaceae</taxon>
        <taxon>Dechloromonas</taxon>
    </lineage>
</organism>
<reference evidence="1" key="1">
    <citation type="submission" date="2005-08" db="EMBL/GenBank/DDBJ databases">
        <title>Complete sequence of Dechloromonas aromatica RCB.</title>
        <authorList>
            <person name="Salinero K.K."/>
            <person name="Copeland A."/>
            <person name="Lucas S."/>
            <person name="Lapidus A."/>
            <person name="Barry K."/>
            <person name="Detter J.C."/>
            <person name="Glavina T."/>
            <person name="Hammon N."/>
            <person name="Israni S."/>
            <person name="Pitluck S."/>
            <person name="Di Bartolo G."/>
            <person name="Trong S."/>
            <person name="Schmutz J."/>
            <person name="Larimer F."/>
            <person name="Land M."/>
            <person name="Ivanova N."/>
            <person name="Richardson P."/>
        </authorList>
    </citation>
    <scope>NUCLEOTIDE SEQUENCE</scope>
    <source>
        <strain evidence="1">RCB</strain>
    </source>
</reference>
<protein>
    <submittedName>
        <fullName evidence="1">Uncharacterized protein</fullName>
    </submittedName>
</protein>
<sequence length="86" mass="9775">MALDQVCSEQLKSQIQLATPCRQVDYYCWLHVSLMSETWVQEAFPASDSLIIGLMNQPAVQRNNHAELQFFVLANAIFCARTKAEI</sequence>
<name>Q479I1_DECAR</name>
<proteinExistence type="predicted"/>
<dbReference type="KEGG" id="dar:Daro_3771"/>